<evidence type="ECO:0000256" key="2">
    <source>
        <dbReference type="ARBA" id="ARBA00001964"/>
    </source>
</evidence>
<evidence type="ECO:0000256" key="9">
    <source>
        <dbReference type="ARBA" id="ARBA00022842"/>
    </source>
</evidence>
<comment type="similarity">
    <text evidence="4">Belongs to the transketolase family. DXPS subfamily.</text>
</comment>
<dbReference type="PROSITE" id="PS00801">
    <property type="entry name" value="TRANSKETOLASE_1"/>
    <property type="match status" value="1"/>
</dbReference>
<protein>
    <recommendedName>
        <fullName evidence="6">1-deoxy-D-xylulose-5-phosphate synthase</fullName>
        <ecNumber evidence="6">2.2.1.7</ecNumber>
    </recommendedName>
</protein>
<dbReference type="Pfam" id="PF02779">
    <property type="entry name" value="Transket_pyr"/>
    <property type="match status" value="1"/>
</dbReference>
<evidence type="ECO:0000313" key="15">
    <source>
        <dbReference type="Proteomes" id="UP000487882"/>
    </source>
</evidence>
<dbReference type="NCBIfam" id="NF003933">
    <property type="entry name" value="PRK05444.2-2"/>
    <property type="match status" value="1"/>
</dbReference>
<dbReference type="SUPFAM" id="SSF52922">
    <property type="entry name" value="TK C-terminal domain-like"/>
    <property type="match status" value="1"/>
</dbReference>
<evidence type="ECO:0000256" key="8">
    <source>
        <dbReference type="ARBA" id="ARBA00022723"/>
    </source>
</evidence>
<dbReference type="SUPFAM" id="SSF52518">
    <property type="entry name" value="Thiamin diphosphate-binding fold (THDP-binding)"/>
    <property type="match status" value="2"/>
</dbReference>
<dbReference type="InterPro" id="IPR033248">
    <property type="entry name" value="Transketolase_C"/>
</dbReference>
<dbReference type="InterPro" id="IPR009014">
    <property type="entry name" value="Transketo_C/PFOR_II"/>
</dbReference>
<gene>
    <name evidence="14" type="ORF">GSD1FS_1271</name>
</gene>
<dbReference type="GO" id="GO:0019288">
    <property type="term" value="P:isopentenyl diphosphate biosynthetic process, methylerythritol 4-phosphate pathway"/>
    <property type="evidence" value="ECO:0007669"/>
    <property type="project" value="TreeGrafter"/>
</dbReference>
<dbReference type="Proteomes" id="UP000487882">
    <property type="component" value="Unassembled WGS sequence"/>
</dbReference>
<evidence type="ECO:0000256" key="6">
    <source>
        <dbReference type="ARBA" id="ARBA00013150"/>
    </source>
</evidence>
<dbReference type="NCBIfam" id="NF008968">
    <property type="entry name" value="PRK12315.1"/>
    <property type="match status" value="1"/>
</dbReference>
<dbReference type="PANTHER" id="PTHR43322">
    <property type="entry name" value="1-D-DEOXYXYLULOSE 5-PHOSPHATE SYNTHASE-RELATED"/>
    <property type="match status" value="1"/>
</dbReference>
<dbReference type="EMBL" id="WNLP01000006">
    <property type="protein sequence ID" value="MUH59928.1"/>
    <property type="molecule type" value="Genomic_DNA"/>
</dbReference>
<dbReference type="FunFam" id="3.40.50.970:FF:000010">
    <property type="entry name" value="1-deoxy-D-xylulose-5-phosphate synthase"/>
    <property type="match status" value="1"/>
</dbReference>
<dbReference type="GO" id="GO:0000287">
    <property type="term" value="F:magnesium ion binding"/>
    <property type="evidence" value="ECO:0007669"/>
    <property type="project" value="UniProtKB-ARBA"/>
</dbReference>
<dbReference type="RefSeq" id="WP_155588838.1">
    <property type="nucleotide sequence ID" value="NZ_WNLP01000006.1"/>
</dbReference>
<evidence type="ECO:0000256" key="11">
    <source>
        <dbReference type="ARBA" id="ARBA00023052"/>
    </source>
</evidence>
<keyword evidence="10" id="KW-0784">Thiamine biosynthesis</keyword>
<dbReference type="SMART" id="SM00861">
    <property type="entry name" value="Transket_pyr"/>
    <property type="match status" value="1"/>
</dbReference>
<evidence type="ECO:0000256" key="12">
    <source>
        <dbReference type="ARBA" id="ARBA00023229"/>
    </source>
</evidence>
<reference evidence="14 15" key="1">
    <citation type="submission" date="2019-09" db="EMBL/GenBank/DDBJ databases">
        <title>Bifidobacterium canis sp. nov., isolated from the digestive tract of German Shepherd dog puppy.</title>
        <authorList>
            <person name="Bunesova V."/>
        </authorList>
    </citation>
    <scope>NUCLEOTIDE SEQUENCE [LARGE SCALE GENOMIC DNA]</scope>
    <source>
        <strain evidence="14 15">GSD1FS</strain>
    </source>
</reference>
<comment type="cofactor">
    <cofactor evidence="1">
        <name>Mg(2+)</name>
        <dbReference type="ChEBI" id="CHEBI:18420"/>
    </cofactor>
</comment>
<keyword evidence="9" id="KW-0460">Magnesium</keyword>
<comment type="pathway">
    <text evidence="3">Metabolic intermediate biosynthesis; 1-deoxy-D-xylulose 5-phosphate biosynthesis; 1-deoxy-D-xylulose 5-phosphate from D-glyceraldehyde 3-phosphate and pyruvate: step 1/1.</text>
</comment>
<keyword evidence="7" id="KW-0808">Transferase</keyword>
<dbReference type="GO" id="GO:0005829">
    <property type="term" value="C:cytosol"/>
    <property type="evidence" value="ECO:0007669"/>
    <property type="project" value="TreeGrafter"/>
</dbReference>
<dbReference type="GO" id="GO:0008661">
    <property type="term" value="F:1-deoxy-D-xylulose-5-phosphate synthase activity"/>
    <property type="evidence" value="ECO:0007669"/>
    <property type="project" value="UniProtKB-EC"/>
</dbReference>
<evidence type="ECO:0000256" key="5">
    <source>
        <dbReference type="ARBA" id="ARBA00011738"/>
    </source>
</evidence>
<dbReference type="UniPathway" id="UPA00064">
    <property type="reaction ID" value="UER00091"/>
</dbReference>
<dbReference type="Pfam" id="PF02780">
    <property type="entry name" value="Transketolase_C"/>
    <property type="match status" value="1"/>
</dbReference>
<dbReference type="GO" id="GO:0016114">
    <property type="term" value="P:terpenoid biosynthetic process"/>
    <property type="evidence" value="ECO:0007669"/>
    <property type="project" value="InterPro"/>
</dbReference>
<dbReference type="InterPro" id="IPR049557">
    <property type="entry name" value="Transketolase_CS"/>
</dbReference>
<proteinExistence type="inferred from homology"/>
<dbReference type="EC" id="2.2.1.7" evidence="6"/>
<keyword evidence="12" id="KW-0414">Isoprene biosynthesis</keyword>
<dbReference type="InterPro" id="IPR029061">
    <property type="entry name" value="THDP-binding"/>
</dbReference>
<comment type="cofactor">
    <cofactor evidence="2">
        <name>thiamine diphosphate</name>
        <dbReference type="ChEBI" id="CHEBI:58937"/>
    </cofactor>
</comment>
<dbReference type="InterPro" id="IPR005475">
    <property type="entry name" value="Transketolase-like_Pyr-bd"/>
</dbReference>
<dbReference type="CDD" id="cd02007">
    <property type="entry name" value="TPP_DXS"/>
    <property type="match status" value="1"/>
</dbReference>
<dbReference type="Gene3D" id="3.40.50.970">
    <property type="match status" value="2"/>
</dbReference>
<name>A0A7K1J5I5_9BIFI</name>
<evidence type="ECO:0000256" key="4">
    <source>
        <dbReference type="ARBA" id="ARBA00011081"/>
    </source>
</evidence>
<dbReference type="GO" id="GO:0009228">
    <property type="term" value="P:thiamine biosynthetic process"/>
    <property type="evidence" value="ECO:0007669"/>
    <property type="project" value="UniProtKB-KW"/>
</dbReference>
<comment type="caution">
    <text evidence="14">The sequence shown here is derived from an EMBL/GenBank/DDBJ whole genome shotgun (WGS) entry which is preliminary data.</text>
</comment>
<sequence>MTDLLSEVNSPDDLKKLNRNDLPALSEEIRDVLLKRISVTGGHLGSNLGVVEATVALHYVFDSPKDKIVWDVSHESYTHKILTGRKLAFTDPAHYHDVSGYTHPSESPHDQFTVGHTGTSISMAVGLAKGRDLCGRHENVIAFIGDGSMSEGEAFEGLDNAGAMSTNLIIVFNDNGWAIAPNHGGIYKSLAELRATNGESEHNMFKDFGLDYRYVADGNDVEKLVDVFASVKDIDHPVVVHIVTDKGRGSAWAEKDKEAGHWALPDKVYDEIQTERKEGTLAPDYDQITSEFLLKKIEHDPKVVVLTAATPGSALPPSFREKAGKQFVDVGIAEQHAVAAISGIGKAGGKPVFEVFNTFLQRAYDQLQQDLALQGNPATILMGGIAPGVARCDNTHSGAFGIAMTNTIPGLTCLAPATKEELLGMLDWSIDHAERPVVIVRPLRGVVSEDDLPLAPVDPPFAGDGFGEADLSYRTMVRGEKVAVLALGDMLMHGYDVVKALKDRLGIDATLIEPRIYSALDTATLDRLLDEHDIVLTIEDGEKVGGFGEQVASYYGSAHVHVLNYGANKEIPDLVPTDELMERYGMTTDQIVGDVESLLGNE</sequence>
<evidence type="ECO:0000313" key="14">
    <source>
        <dbReference type="EMBL" id="MUH59928.1"/>
    </source>
</evidence>
<evidence type="ECO:0000256" key="10">
    <source>
        <dbReference type="ARBA" id="ARBA00022977"/>
    </source>
</evidence>
<evidence type="ECO:0000256" key="3">
    <source>
        <dbReference type="ARBA" id="ARBA00004980"/>
    </source>
</evidence>
<keyword evidence="8" id="KW-0479">Metal-binding</keyword>
<evidence type="ECO:0000256" key="1">
    <source>
        <dbReference type="ARBA" id="ARBA00001946"/>
    </source>
</evidence>
<evidence type="ECO:0000259" key="13">
    <source>
        <dbReference type="SMART" id="SM00861"/>
    </source>
</evidence>
<dbReference type="Pfam" id="PF13292">
    <property type="entry name" value="DXP_synthase_N"/>
    <property type="match status" value="2"/>
</dbReference>
<organism evidence="14 15">
    <name type="scientific">Bifidobacterium canis</name>
    <dbReference type="NCBI Taxonomy" id="2610880"/>
    <lineage>
        <taxon>Bacteria</taxon>
        <taxon>Bacillati</taxon>
        <taxon>Actinomycetota</taxon>
        <taxon>Actinomycetes</taxon>
        <taxon>Bifidobacteriales</taxon>
        <taxon>Bifidobacteriaceae</taxon>
        <taxon>Bifidobacterium</taxon>
    </lineage>
</organism>
<dbReference type="AlphaFoldDB" id="A0A7K1J5I5"/>
<dbReference type="Gene3D" id="3.40.50.920">
    <property type="match status" value="1"/>
</dbReference>
<dbReference type="PANTHER" id="PTHR43322:SF1">
    <property type="entry name" value="1-DEOXY-D-XYLULOSE-5-PHOSPHATE SYNTHASE"/>
    <property type="match status" value="1"/>
</dbReference>
<comment type="subunit">
    <text evidence="5">Homodimer.</text>
</comment>
<accession>A0A7K1J5I5</accession>
<dbReference type="InterPro" id="IPR005477">
    <property type="entry name" value="Dxylulose-5-P_synthase"/>
</dbReference>
<feature type="domain" description="Transketolase-like pyrimidine-binding" evidence="13">
    <location>
        <begin position="283"/>
        <end position="446"/>
    </location>
</feature>
<keyword evidence="11" id="KW-0786">Thiamine pyrophosphate</keyword>
<evidence type="ECO:0000256" key="7">
    <source>
        <dbReference type="ARBA" id="ARBA00022679"/>
    </source>
</evidence>
<dbReference type="CDD" id="cd07033">
    <property type="entry name" value="TPP_PYR_DXS_TK_like"/>
    <property type="match status" value="1"/>
</dbReference>
<keyword evidence="15" id="KW-1185">Reference proteome</keyword>